<dbReference type="InterPro" id="IPR013103">
    <property type="entry name" value="RVT_2"/>
</dbReference>
<dbReference type="Pfam" id="PF25597">
    <property type="entry name" value="SH3_retrovirus"/>
    <property type="match status" value="1"/>
</dbReference>
<feature type="compositionally biased region" description="Polar residues" evidence="1">
    <location>
        <begin position="729"/>
        <end position="744"/>
    </location>
</feature>
<dbReference type="PANTHER" id="PTHR11439:SF463">
    <property type="entry name" value="REVERSE TRANSCRIPTASE TY1_COPIA-TYPE DOMAIN-CONTAINING PROTEIN"/>
    <property type="match status" value="1"/>
</dbReference>
<feature type="domain" description="Integrase catalytic" evidence="2">
    <location>
        <begin position="468"/>
        <end position="631"/>
    </location>
</feature>
<sequence>MSNITKLTNTNYIVWKLQVHSLLDGYELTNHLDDAEGPAATVTVGSVTSPNPAYTKWKRQDKLIYSALIGSISSPLQQIVTRTTTAAQIWEKLAATYANPSRTHIRTLKDQLKVFHKGAMKIDEYIQGITTRLDTLALLGSPLEHDDQIEHILEGLPDDYKPVIDQIAAKDKPPQITEVHERLLNHESKLLSKQAASSTLLPVSANNVQHRNNSGNNNNRNNYNNNSGKRYNNNNNSSWQPSHHQNRQENRVSKPYLGKCQICNTQGHSARRCPQFQPFHSASTAAVPPSPFKPWQPRANLAMGSPYSASPWLLDSGATHHLTADLNNMALHQPYNGGDDVVIADGSSMGITHIGSKLLPNQTRSLLLDKILCDLSTGVPLLQGKTKNELYEWPVTSSQAIAMVSCSGPKASLNSWHSRLGHPSLSILQSIVSKHSLSISLSQNKQLSCSDCSINKSHKLPFSQTTIVSHRPLQYIFTDVWTSPIYSTENRKYYLVLIDHYTRYTWLYPLKRKSDVREIFPAFKALVENRFENRIGTLFSDNGGEFVALRSFLATHGITHLTSPPHTPEHNGLAERKHRHIVETGLTLMTTYSFPLKYWMYAFATTVYLINRMPTPVLSMSSPFEKLFGAHPNYEKLRIFGCLCFLWLRPYTTTKLQPRSQECVFVGYSTSQSAYLCLHPITGRVYVSRHVQFDESRFPFRKETPSQIVKPPANPAVTHSPSVTISTMVPSQLTPATPQTSSPPLDTRAATPTLPTSHDEDEEGNITRPPEPTTIHQALKDKNWSRACSFEFDALAINRTWDLVPPTAAQNVIGCKWVFTTKFLSSGVLERYKARLVAKGFHQQYGKDYAETFSPVIKSTTIRLVLEVAVTKSWPIKQLDVNNAFIQGELMEEVYMKQPPGFVDKDRPSFVCRLRKPIYGLKQAPRAWYMALKQHLLTDGFVNSMADTSLFIKSSGHHITYVLVYVDDIIVTGNSQRQVDHVLESFAHRFSIKDPSDLHYFLGIEVTRSAVGLHLMQRKYIIDLLTKNNMLDCKPVTTPMAASTQLTLNGGDPLPDASQYRSIVGSLQYLSFTRPDISFAVNKLSQFVHKPPQEHWQAARRLLRYLAGTPTHGILLHKSSPMTIHAFSDADWVGDSNDYVSTNGYLIYLGRNPISWSSRKQRGVARSSTEAEYRAVANTASEVRWLCSLLIELKIPLPSPPVIYCDNIGATYLCANPVFHSRMKHIALDYHFVRKQIQDGMLRVSHVTTNDQLADTLTKPLPRTRFQHACNKIGVTQVPPS</sequence>
<organism evidence="3 4">
    <name type="scientific">Arabidopsis suecica</name>
    <name type="common">Swedish thale-cress</name>
    <name type="synonym">Cardaminopsis suecica</name>
    <dbReference type="NCBI Taxonomy" id="45249"/>
    <lineage>
        <taxon>Eukaryota</taxon>
        <taxon>Viridiplantae</taxon>
        <taxon>Streptophyta</taxon>
        <taxon>Embryophyta</taxon>
        <taxon>Tracheophyta</taxon>
        <taxon>Spermatophyta</taxon>
        <taxon>Magnoliopsida</taxon>
        <taxon>eudicotyledons</taxon>
        <taxon>Gunneridae</taxon>
        <taxon>Pentapetalae</taxon>
        <taxon>rosids</taxon>
        <taxon>malvids</taxon>
        <taxon>Brassicales</taxon>
        <taxon>Brassicaceae</taxon>
        <taxon>Camelineae</taxon>
        <taxon>Arabidopsis</taxon>
    </lineage>
</organism>
<dbReference type="Pfam" id="PF14223">
    <property type="entry name" value="Retrotran_gag_2"/>
    <property type="match status" value="1"/>
</dbReference>
<name>A0A8T1XSV3_ARASU</name>
<evidence type="ECO:0000256" key="1">
    <source>
        <dbReference type="SAM" id="MobiDB-lite"/>
    </source>
</evidence>
<evidence type="ECO:0000259" key="2">
    <source>
        <dbReference type="PROSITE" id="PS50994"/>
    </source>
</evidence>
<dbReference type="Proteomes" id="UP000694251">
    <property type="component" value="Chromosome 13"/>
</dbReference>
<dbReference type="PROSITE" id="PS50994">
    <property type="entry name" value="INTEGRASE"/>
    <property type="match status" value="1"/>
</dbReference>
<gene>
    <name evidence="3" type="ORF">ISN44_As13g012330</name>
</gene>
<dbReference type="Pfam" id="PF13976">
    <property type="entry name" value="gag_pre-integrs"/>
    <property type="match status" value="1"/>
</dbReference>
<feature type="compositionally biased region" description="Low complexity" evidence="1">
    <location>
        <begin position="212"/>
        <end position="238"/>
    </location>
</feature>
<evidence type="ECO:0000313" key="4">
    <source>
        <dbReference type="Proteomes" id="UP000694251"/>
    </source>
</evidence>
<keyword evidence="4" id="KW-1185">Reference proteome</keyword>
<feature type="region of interest" description="Disordered" evidence="1">
    <location>
        <begin position="729"/>
        <end position="773"/>
    </location>
</feature>
<dbReference type="InterPro" id="IPR025724">
    <property type="entry name" value="GAG-pre-integrase_dom"/>
</dbReference>
<dbReference type="Pfam" id="PF00665">
    <property type="entry name" value="rve"/>
    <property type="match status" value="1"/>
</dbReference>
<feature type="region of interest" description="Disordered" evidence="1">
    <location>
        <begin position="207"/>
        <end position="251"/>
    </location>
</feature>
<dbReference type="InterPro" id="IPR057670">
    <property type="entry name" value="SH3_retrovirus"/>
</dbReference>
<dbReference type="Pfam" id="PF07727">
    <property type="entry name" value="RVT_2"/>
    <property type="match status" value="1"/>
</dbReference>
<reference evidence="3 4" key="1">
    <citation type="submission" date="2020-12" db="EMBL/GenBank/DDBJ databases">
        <title>Concerted genomic and epigenomic changes stabilize Arabidopsis allopolyploids.</title>
        <authorList>
            <person name="Chen Z."/>
        </authorList>
    </citation>
    <scope>NUCLEOTIDE SEQUENCE [LARGE SCALE GENOMIC DNA]</scope>
    <source>
        <strain evidence="3">As9502</strain>
        <tissue evidence="3">Leaf</tissue>
    </source>
</reference>
<dbReference type="InterPro" id="IPR001584">
    <property type="entry name" value="Integrase_cat-core"/>
</dbReference>
<dbReference type="PANTHER" id="PTHR11439">
    <property type="entry name" value="GAG-POL-RELATED RETROTRANSPOSON"/>
    <property type="match status" value="1"/>
</dbReference>
<dbReference type="CDD" id="cd09272">
    <property type="entry name" value="RNase_HI_RT_Ty1"/>
    <property type="match status" value="1"/>
</dbReference>
<evidence type="ECO:0000313" key="3">
    <source>
        <dbReference type="EMBL" id="KAG7537335.1"/>
    </source>
</evidence>
<comment type="caution">
    <text evidence="3">The sequence shown here is derived from an EMBL/GenBank/DDBJ whole genome shotgun (WGS) entry which is preliminary data.</text>
</comment>
<proteinExistence type="predicted"/>
<dbReference type="OrthoDB" id="1737296at2759"/>
<protein>
    <submittedName>
        <fullName evidence="3">GAG-pre-integrase domain</fullName>
    </submittedName>
</protein>
<dbReference type="EMBL" id="JAEFBJ010000013">
    <property type="protein sequence ID" value="KAG7537335.1"/>
    <property type="molecule type" value="Genomic_DNA"/>
</dbReference>
<accession>A0A8T1XSV3</accession>
<dbReference type="GO" id="GO:0015074">
    <property type="term" value="P:DNA integration"/>
    <property type="evidence" value="ECO:0007669"/>
    <property type="project" value="InterPro"/>
</dbReference>